<reference evidence="2 3" key="1">
    <citation type="submission" date="2019-05" db="EMBL/GenBank/DDBJ databases">
        <title>Mikania micrantha, genome provides insights into the molecular mechanism of rapid growth.</title>
        <authorList>
            <person name="Liu B."/>
        </authorList>
    </citation>
    <scope>NUCLEOTIDE SEQUENCE [LARGE SCALE GENOMIC DNA]</scope>
    <source>
        <strain evidence="2">NLD-2019</strain>
        <tissue evidence="2">Leaf</tissue>
    </source>
</reference>
<proteinExistence type="predicted"/>
<evidence type="ECO:0000313" key="2">
    <source>
        <dbReference type="EMBL" id="KAD6795485.1"/>
    </source>
</evidence>
<dbReference type="EMBL" id="SZYD01000003">
    <property type="protein sequence ID" value="KAD6795485.1"/>
    <property type="molecule type" value="Genomic_DNA"/>
</dbReference>
<dbReference type="AlphaFoldDB" id="A0A5N6PQK1"/>
<feature type="compositionally biased region" description="Basic residues" evidence="1">
    <location>
        <begin position="25"/>
        <end position="38"/>
    </location>
</feature>
<evidence type="ECO:0000313" key="3">
    <source>
        <dbReference type="Proteomes" id="UP000326396"/>
    </source>
</evidence>
<protein>
    <submittedName>
        <fullName evidence="2">Uncharacterized protein</fullName>
    </submittedName>
</protein>
<gene>
    <name evidence="2" type="ORF">E3N88_06381</name>
</gene>
<sequence>MGLMFCQLRGLPGLGASQVGEKRGGGRGRGRGRPPKNKKQTEEIPANNEEHDVNIEEGNEEEELRLEPVVVKAISVEVRKILKDILPLERTKSEKETTKEGPNDEGEKVNSSNKEQEEEEVLIVNAKGKGFRYKATQRM</sequence>
<organism evidence="2 3">
    <name type="scientific">Mikania micrantha</name>
    <name type="common">bitter vine</name>
    <dbReference type="NCBI Taxonomy" id="192012"/>
    <lineage>
        <taxon>Eukaryota</taxon>
        <taxon>Viridiplantae</taxon>
        <taxon>Streptophyta</taxon>
        <taxon>Embryophyta</taxon>
        <taxon>Tracheophyta</taxon>
        <taxon>Spermatophyta</taxon>
        <taxon>Magnoliopsida</taxon>
        <taxon>eudicotyledons</taxon>
        <taxon>Gunneridae</taxon>
        <taxon>Pentapetalae</taxon>
        <taxon>asterids</taxon>
        <taxon>campanulids</taxon>
        <taxon>Asterales</taxon>
        <taxon>Asteraceae</taxon>
        <taxon>Asteroideae</taxon>
        <taxon>Heliantheae alliance</taxon>
        <taxon>Eupatorieae</taxon>
        <taxon>Mikania</taxon>
    </lineage>
</organism>
<evidence type="ECO:0000256" key="1">
    <source>
        <dbReference type="SAM" id="MobiDB-lite"/>
    </source>
</evidence>
<keyword evidence="3" id="KW-1185">Reference proteome</keyword>
<name>A0A5N6PQK1_9ASTR</name>
<comment type="caution">
    <text evidence="2">The sequence shown here is derived from an EMBL/GenBank/DDBJ whole genome shotgun (WGS) entry which is preliminary data.</text>
</comment>
<feature type="region of interest" description="Disordered" evidence="1">
    <location>
        <begin position="1"/>
        <end position="61"/>
    </location>
</feature>
<dbReference type="Proteomes" id="UP000326396">
    <property type="component" value="Linkage Group LG11"/>
</dbReference>
<accession>A0A5N6PQK1</accession>
<feature type="region of interest" description="Disordered" evidence="1">
    <location>
        <begin position="86"/>
        <end position="120"/>
    </location>
</feature>
<feature type="compositionally biased region" description="Basic and acidic residues" evidence="1">
    <location>
        <begin position="86"/>
        <end position="108"/>
    </location>
</feature>